<dbReference type="SUPFAM" id="SSF159270">
    <property type="entry name" value="YmcC-like"/>
    <property type="match status" value="1"/>
</dbReference>
<dbReference type="PROSITE" id="PS51257">
    <property type="entry name" value="PROKAR_LIPOPROTEIN"/>
    <property type="match status" value="1"/>
</dbReference>
<keyword evidence="2" id="KW-1185">Reference proteome</keyword>
<dbReference type="AlphaFoldDB" id="A0A1R3WT96"/>
<reference evidence="2" key="1">
    <citation type="submission" date="2017-01" db="EMBL/GenBank/DDBJ databases">
        <authorList>
            <person name="Varghese N."/>
            <person name="Submissions S."/>
        </authorList>
    </citation>
    <scope>NUCLEOTIDE SEQUENCE [LARGE SCALE GENOMIC DNA]</scope>
    <source>
        <strain evidence="2">DSM 29591</strain>
    </source>
</reference>
<dbReference type="STRING" id="287098.SAMN05421665_1285"/>
<dbReference type="EMBL" id="FTPR01000001">
    <property type="protein sequence ID" value="SIT81524.1"/>
    <property type="molecule type" value="Genomic_DNA"/>
</dbReference>
<organism evidence="1 2">
    <name type="scientific">Yoonia rosea</name>
    <dbReference type="NCBI Taxonomy" id="287098"/>
    <lineage>
        <taxon>Bacteria</taxon>
        <taxon>Pseudomonadati</taxon>
        <taxon>Pseudomonadota</taxon>
        <taxon>Alphaproteobacteria</taxon>
        <taxon>Rhodobacterales</taxon>
        <taxon>Paracoccaceae</taxon>
        <taxon>Yoonia</taxon>
    </lineage>
</organism>
<proteinExistence type="predicted"/>
<evidence type="ECO:0000313" key="1">
    <source>
        <dbReference type="EMBL" id="SIT81524.1"/>
    </source>
</evidence>
<accession>A0A1R3WT96</accession>
<name>A0A1R3WT96_9RHOB</name>
<dbReference type="InterPro" id="IPR023373">
    <property type="entry name" value="YmcC_sf"/>
</dbReference>
<protein>
    <submittedName>
        <fullName evidence="1">Group 4 capsule polysaccharide lipoprotein gfcB, YjbF</fullName>
    </submittedName>
</protein>
<dbReference type="Gene3D" id="2.40.360.10">
    <property type="entry name" value="YmcC-like"/>
    <property type="match status" value="1"/>
</dbReference>
<dbReference type="Pfam" id="PF11102">
    <property type="entry name" value="YjbF"/>
    <property type="match status" value="1"/>
</dbReference>
<keyword evidence="1" id="KW-0449">Lipoprotein</keyword>
<dbReference type="Proteomes" id="UP000186997">
    <property type="component" value="Unassembled WGS sequence"/>
</dbReference>
<dbReference type="OrthoDB" id="6237231at2"/>
<gene>
    <name evidence="1" type="ORF">SAMN05421665_1285</name>
</gene>
<dbReference type="InterPro" id="IPR021308">
    <property type="entry name" value="GfcB"/>
</dbReference>
<sequence>MRTQFLIMVLLGVTACGPLAQQQPVVSVLRGIAEAGSDVWEEKTDPREVLTRDIIEAATNDLLLFAPVNQDMASVFARRSTNSDLIIWVSDEGISLTLQDGVVVATRGLGNDLMGADLNQTYQRVVSGSGSTVRIYDYLNGEDQITRREYACKTTTLRNETIEIFQRKHETRLISETCMGDAGGFGNLYWIDAGGMIWQSRQWISARVGMVDIQRL</sequence>
<evidence type="ECO:0000313" key="2">
    <source>
        <dbReference type="Proteomes" id="UP000186997"/>
    </source>
</evidence>